<feature type="compositionally biased region" description="Basic and acidic residues" evidence="1">
    <location>
        <begin position="240"/>
        <end position="261"/>
    </location>
</feature>
<evidence type="ECO:0000256" key="1">
    <source>
        <dbReference type="SAM" id="MobiDB-lite"/>
    </source>
</evidence>
<feature type="region of interest" description="Disordered" evidence="1">
    <location>
        <begin position="1008"/>
        <end position="1030"/>
    </location>
</feature>
<feature type="region of interest" description="Disordered" evidence="1">
    <location>
        <begin position="780"/>
        <end position="846"/>
    </location>
</feature>
<feature type="compositionally biased region" description="Polar residues" evidence="1">
    <location>
        <begin position="9"/>
        <end position="19"/>
    </location>
</feature>
<feature type="region of interest" description="Disordered" evidence="1">
    <location>
        <begin position="923"/>
        <end position="947"/>
    </location>
</feature>
<dbReference type="AlphaFoldDB" id="A0A9P6QSX5"/>
<protein>
    <submittedName>
        <fullName evidence="2">Uncharacterized protein</fullName>
    </submittedName>
</protein>
<feature type="compositionally biased region" description="Polar residues" evidence="1">
    <location>
        <begin position="399"/>
        <end position="408"/>
    </location>
</feature>
<feature type="compositionally biased region" description="Low complexity" evidence="1">
    <location>
        <begin position="116"/>
        <end position="142"/>
    </location>
</feature>
<feature type="region of interest" description="Disordered" evidence="1">
    <location>
        <begin position="537"/>
        <end position="602"/>
    </location>
</feature>
<feature type="compositionally biased region" description="Basic residues" evidence="1">
    <location>
        <begin position="147"/>
        <end position="167"/>
    </location>
</feature>
<feature type="compositionally biased region" description="Low complexity" evidence="1">
    <location>
        <begin position="576"/>
        <end position="589"/>
    </location>
</feature>
<feature type="compositionally biased region" description="Polar residues" evidence="1">
    <location>
        <begin position="815"/>
        <end position="827"/>
    </location>
</feature>
<feature type="compositionally biased region" description="Polar residues" evidence="1">
    <location>
        <begin position="77"/>
        <end position="115"/>
    </location>
</feature>
<feature type="region of interest" description="Disordered" evidence="1">
    <location>
        <begin position="240"/>
        <end position="416"/>
    </location>
</feature>
<feature type="compositionally biased region" description="Basic residues" evidence="1">
    <location>
        <begin position="358"/>
        <end position="373"/>
    </location>
</feature>
<gene>
    <name evidence="2" type="ORF">BGZ97_005063</name>
</gene>
<sequence length="1058" mass="115999">MPPKRRATESATPATTGIAQEQQQKQKQDSATDATTTTAPSKKGRPKRTSATPETRENLNNNVQDKQHPFEMLRDTPANNPVAQTVSDATIPTQEQQQRNQSATDVNTAQGPANGNSTTPITNTSITDTTNAADTSTDPTPTSKTQNPRKRPFKARGPRGPYKPRKPKPTDQLPPPPPESGIKLLKTSNELAFKDTRPWHDYFQHRIPTFNISTSLWDFPPPPPRVDVLAPEELDKMIKDDYARMKPLAGERHTHKQDRSDTSATTTSTQEPQQRTTPSDSNEAGEKKEDRGDTSAQHDSDSDNQWVNDNGGSDSDDNDGEDDDDDDDNRRSQSLTPGHAGNVDGHSNGNDDDDNGTLKKRRKTTKKHRRRISYRFPAPVPPLEYPYLQSAFPYENHQPPKQQSTTQPDYGRHTQPLPDIWHRPQGGFAMEDLFSQEKLDYSIRMLRKQPVEAKRLRMDLYYRRGFQLASKQVLDRARVAFYGKNDYTNKHYLQVPSLYNEIDEERLRSTEASRKDINILRSLDIKGKLENREHSLLRATPSAANAKPPTQPTTSTKAAMTAMRPMSSRTGVVGDPSSTSAPPSSSTLSNQTSRTNVEVEENSEALARDRLAYYEVNQFLGSMFSHRNLGGKLLSLSPRACTILRTLMNGLEKKMVSMGCELQRAELTVRLAEIDTFLSKRHREMTKARKGKTKREQEREESQPVEASSPDSSLPTGSSSSTPASAPSMSPAEAAGHQSDPTGPNAVAALERRFYPLWDCDPGEYYIRTATSTNPFTHASSLTGALDDPLTQDHTSGEGENNNNGNSPFLVANRSGRTSQAGSSGSTPRYGAMTSSTATTTTTATESGYPFIHNPLRIPDEMEPFWRVRNFLERTLSTSTSTSTSASASTMTPSTLASPTPSSTTTDVANNRMISDIERLRQAQQDFSASQKSSAPTSFSSASTATPTSTSISSLLALTSKSASAPLSTTTTATMITDAIDNRNLEIERLRQAQQAIAVASAVSAAVSPTPSSLSPTPYASVASPSTSTSVMNMTSEIERLRLAQQELARASSPSTPL</sequence>
<feature type="region of interest" description="Disordered" evidence="1">
    <location>
        <begin position="683"/>
        <end position="745"/>
    </location>
</feature>
<dbReference type="PANTHER" id="PTHR16021:SF13">
    <property type="entry name" value="ETS DOMAIN-CONTAINING PROTEIN-RELATED"/>
    <property type="match status" value="1"/>
</dbReference>
<keyword evidence="3" id="KW-1185">Reference proteome</keyword>
<feature type="region of interest" description="Disordered" evidence="1">
    <location>
        <begin position="878"/>
        <end position="908"/>
    </location>
</feature>
<feature type="compositionally biased region" description="Basic and acidic residues" evidence="1">
    <location>
        <begin position="65"/>
        <end position="74"/>
    </location>
</feature>
<feature type="region of interest" description="Disordered" evidence="1">
    <location>
        <begin position="1"/>
        <end position="185"/>
    </location>
</feature>
<dbReference type="InterPro" id="IPR052660">
    <property type="entry name" value="Erythrocyte_Invasion_ImmMod"/>
</dbReference>
<accession>A0A9P6QSX5</accession>
<evidence type="ECO:0000313" key="2">
    <source>
        <dbReference type="EMBL" id="KAG0294530.1"/>
    </source>
</evidence>
<feature type="compositionally biased region" description="Acidic residues" evidence="1">
    <location>
        <begin position="314"/>
        <end position="327"/>
    </location>
</feature>
<dbReference type="OrthoDB" id="2432997at2759"/>
<dbReference type="EMBL" id="JAAAIN010002316">
    <property type="protein sequence ID" value="KAG0294530.1"/>
    <property type="molecule type" value="Genomic_DNA"/>
</dbReference>
<feature type="compositionally biased region" description="Low complexity" evidence="1">
    <location>
        <begin position="834"/>
        <end position="845"/>
    </location>
</feature>
<organism evidence="2 3">
    <name type="scientific">Linnemannia gamsii</name>
    <dbReference type="NCBI Taxonomy" id="64522"/>
    <lineage>
        <taxon>Eukaryota</taxon>
        <taxon>Fungi</taxon>
        <taxon>Fungi incertae sedis</taxon>
        <taxon>Mucoromycota</taxon>
        <taxon>Mortierellomycotina</taxon>
        <taxon>Mortierellomycetes</taxon>
        <taxon>Mortierellales</taxon>
        <taxon>Mortierellaceae</taxon>
        <taxon>Linnemannia</taxon>
    </lineage>
</organism>
<feature type="compositionally biased region" description="Low complexity" evidence="1">
    <location>
        <begin position="878"/>
        <end position="906"/>
    </location>
</feature>
<evidence type="ECO:0000313" key="3">
    <source>
        <dbReference type="Proteomes" id="UP000823405"/>
    </source>
</evidence>
<feature type="compositionally biased region" description="Low complexity" evidence="1">
    <location>
        <begin position="707"/>
        <end position="735"/>
    </location>
</feature>
<feature type="compositionally biased region" description="Low complexity" evidence="1">
    <location>
        <begin position="928"/>
        <end position="947"/>
    </location>
</feature>
<feature type="compositionally biased region" description="Polar residues" evidence="1">
    <location>
        <begin position="49"/>
        <end position="64"/>
    </location>
</feature>
<feature type="compositionally biased region" description="Polar residues" evidence="1">
    <location>
        <begin position="270"/>
        <end position="282"/>
    </location>
</feature>
<reference evidence="2" key="1">
    <citation type="journal article" date="2020" name="Fungal Divers.">
        <title>Resolving the Mortierellaceae phylogeny through synthesis of multi-gene phylogenetics and phylogenomics.</title>
        <authorList>
            <person name="Vandepol N."/>
            <person name="Liber J."/>
            <person name="Desiro A."/>
            <person name="Na H."/>
            <person name="Kennedy M."/>
            <person name="Barry K."/>
            <person name="Grigoriev I.V."/>
            <person name="Miller A.N."/>
            <person name="O'Donnell K."/>
            <person name="Stajich J.E."/>
            <person name="Bonito G."/>
        </authorList>
    </citation>
    <scope>NUCLEOTIDE SEQUENCE</scope>
    <source>
        <strain evidence="2">NVP60</strain>
    </source>
</reference>
<feature type="compositionally biased region" description="Basic residues" evidence="1">
    <location>
        <begin position="683"/>
        <end position="693"/>
    </location>
</feature>
<comment type="caution">
    <text evidence="2">The sequence shown here is derived from an EMBL/GenBank/DDBJ whole genome shotgun (WGS) entry which is preliminary data.</text>
</comment>
<dbReference type="Proteomes" id="UP000823405">
    <property type="component" value="Unassembled WGS sequence"/>
</dbReference>
<proteinExistence type="predicted"/>
<dbReference type="PANTHER" id="PTHR16021">
    <property type="entry name" value="MANSC DOMAIN CONTAINING PROTEIN 1"/>
    <property type="match status" value="1"/>
</dbReference>
<name>A0A9P6QSX5_9FUNG</name>
<feature type="compositionally biased region" description="Basic and acidic residues" evidence="1">
    <location>
        <begin position="284"/>
        <end position="301"/>
    </location>
</feature>